<dbReference type="EMBL" id="KZ663333">
    <property type="protein sequence ID" value="PPS13578.1"/>
    <property type="molecule type" value="Genomic_DNA"/>
</dbReference>
<feature type="region of interest" description="Disordered" evidence="1">
    <location>
        <begin position="30"/>
        <end position="50"/>
    </location>
</feature>
<organism evidence="2 3">
    <name type="scientific">Gossypium barbadense</name>
    <name type="common">Sea Island cotton</name>
    <name type="synonym">Hibiscus barbadensis</name>
    <dbReference type="NCBI Taxonomy" id="3634"/>
    <lineage>
        <taxon>Eukaryota</taxon>
        <taxon>Viridiplantae</taxon>
        <taxon>Streptophyta</taxon>
        <taxon>Embryophyta</taxon>
        <taxon>Tracheophyta</taxon>
        <taxon>Spermatophyta</taxon>
        <taxon>Magnoliopsida</taxon>
        <taxon>eudicotyledons</taxon>
        <taxon>Gunneridae</taxon>
        <taxon>Pentapetalae</taxon>
        <taxon>rosids</taxon>
        <taxon>malvids</taxon>
        <taxon>Malvales</taxon>
        <taxon>Malvaceae</taxon>
        <taxon>Malvoideae</taxon>
        <taxon>Gossypium</taxon>
    </lineage>
</organism>
<dbReference type="Proteomes" id="UP000239757">
    <property type="component" value="Unassembled WGS sequence"/>
</dbReference>
<evidence type="ECO:0000313" key="3">
    <source>
        <dbReference type="Proteomes" id="UP000239757"/>
    </source>
</evidence>
<protein>
    <submittedName>
        <fullName evidence="2">Uncharacterized protein</fullName>
    </submittedName>
</protein>
<proteinExistence type="predicted"/>
<dbReference type="OrthoDB" id="984865at2759"/>
<evidence type="ECO:0000256" key="1">
    <source>
        <dbReference type="SAM" id="MobiDB-lite"/>
    </source>
</evidence>
<gene>
    <name evidence="2" type="ORF">GOBAR_AA07009</name>
</gene>
<accession>A0A2P5YDA6</accession>
<name>A0A2P5YDA6_GOSBA</name>
<feature type="compositionally biased region" description="Basic and acidic residues" evidence="1">
    <location>
        <begin position="30"/>
        <end position="49"/>
    </location>
</feature>
<reference evidence="2 3" key="1">
    <citation type="submission" date="2015-01" db="EMBL/GenBank/DDBJ databases">
        <title>Genome of allotetraploid Gossypium barbadense reveals genomic plasticity and fiber elongation in cotton evolution.</title>
        <authorList>
            <person name="Chen X."/>
            <person name="Liu X."/>
            <person name="Zhao B."/>
            <person name="Zheng H."/>
            <person name="Hu Y."/>
            <person name="Lu G."/>
            <person name="Yang C."/>
            <person name="Chen J."/>
            <person name="Shan C."/>
            <person name="Zhang L."/>
            <person name="Zhou Y."/>
            <person name="Wang L."/>
            <person name="Guo W."/>
            <person name="Bai Y."/>
            <person name="Ruan J."/>
            <person name="Shangguan X."/>
            <person name="Mao Y."/>
            <person name="Jiang J."/>
            <person name="Zhu Y."/>
            <person name="Lei J."/>
            <person name="Kang H."/>
            <person name="Chen S."/>
            <person name="He X."/>
            <person name="Wang R."/>
            <person name="Wang Y."/>
            <person name="Chen J."/>
            <person name="Wang L."/>
            <person name="Yu S."/>
            <person name="Wang B."/>
            <person name="Wei J."/>
            <person name="Song S."/>
            <person name="Lu X."/>
            <person name="Gao Z."/>
            <person name="Gu W."/>
            <person name="Deng X."/>
            <person name="Ma D."/>
            <person name="Wang S."/>
            <person name="Liang W."/>
            <person name="Fang L."/>
            <person name="Cai C."/>
            <person name="Zhu X."/>
            <person name="Zhou B."/>
            <person name="Zhang Y."/>
            <person name="Chen Z."/>
            <person name="Xu S."/>
            <person name="Zhu R."/>
            <person name="Wang S."/>
            <person name="Zhang T."/>
            <person name="Zhao G."/>
        </authorList>
    </citation>
    <scope>NUCLEOTIDE SEQUENCE [LARGE SCALE GENOMIC DNA]</scope>
    <source>
        <strain evidence="3">cv. Xinhai21</strain>
        <tissue evidence="2">Leaf</tissue>
    </source>
</reference>
<evidence type="ECO:0000313" key="2">
    <source>
        <dbReference type="EMBL" id="PPS13578.1"/>
    </source>
</evidence>
<dbReference type="AlphaFoldDB" id="A0A2P5YDA6"/>
<sequence length="217" mass="23275">MVGRVIKLDDNTGNTLQAKEFGPRMFVDRRLRRSDRSKGSGKDVKESANLKRSHFNALHNLRNNGIDAAQNIMSGFNAKSKGKGLAIYDNPLGVDNLILDHGTEKDAGPRGIVKGSGSVNLGGSVMGISSTNSGRPIRASGLAGEMGSNRNDSIPIINLQSLTQPAAIELLWEKSTDQRNPSTLSGGSNLLVEKALKTKLNMDNHSAVIFVENQDPN</sequence>